<keyword evidence="3" id="KW-0808">Transferase</keyword>
<evidence type="ECO:0000259" key="2">
    <source>
        <dbReference type="PROSITE" id="PS51376"/>
    </source>
</evidence>
<dbReference type="GO" id="GO:0036312">
    <property type="term" value="F:phosphatidylinositol 3-kinase regulatory subunit binding"/>
    <property type="evidence" value="ECO:0007669"/>
    <property type="project" value="TreeGrafter"/>
</dbReference>
<protein>
    <submittedName>
        <fullName evidence="3">Phosphoinositide-3-kinase adaptor protein 1</fullName>
    </submittedName>
</protein>
<proteinExistence type="predicted"/>
<dbReference type="PANTHER" id="PTHR16267:SF12">
    <property type="entry name" value="PHOSPHOINOSITIDE 3-KINASE ADAPTER PROTEIN 1"/>
    <property type="match status" value="1"/>
</dbReference>
<dbReference type="AlphaFoldDB" id="A0A1A8N6P9"/>
<organism evidence="3">
    <name type="scientific">Nothobranchius rachovii</name>
    <name type="common">bluefin notho</name>
    <dbReference type="NCBI Taxonomy" id="451742"/>
    <lineage>
        <taxon>Eukaryota</taxon>
        <taxon>Metazoa</taxon>
        <taxon>Chordata</taxon>
        <taxon>Craniata</taxon>
        <taxon>Vertebrata</taxon>
        <taxon>Euteleostomi</taxon>
        <taxon>Actinopterygii</taxon>
        <taxon>Neopterygii</taxon>
        <taxon>Teleostei</taxon>
        <taxon>Neoteleostei</taxon>
        <taxon>Acanthomorphata</taxon>
        <taxon>Ovalentaria</taxon>
        <taxon>Atherinomorphae</taxon>
        <taxon>Cyprinodontiformes</taxon>
        <taxon>Nothobranchiidae</taxon>
        <taxon>Nothobranchius</taxon>
    </lineage>
</organism>
<dbReference type="EMBL" id="HAEH01000370">
    <property type="protein sequence ID" value="SBR64758.1"/>
    <property type="molecule type" value="Transcribed_RNA"/>
</dbReference>
<accession>A0A1A8N6P9</accession>
<keyword evidence="3" id="KW-0418">Kinase</keyword>
<dbReference type="GO" id="GO:0005102">
    <property type="term" value="F:signaling receptor binding"/>
    <property type="evidence" value="ECO:0007669"/>
    <property type="project" value="TreeGrafter"/>
</dbReference>
<dbReference type="InterPro" id="IPR052446">
    <property type="entry name" value="B-cell_PI3K-Signaling_Adptrs"/>
</dbReference>
<evidence type="ECO:0000313" key="3">
    <source>
        <dbReference type="EMBL" id="SBR64758.1"/>
    </source>
</evidence>
<dbReference type="Pfam" id="PF14545">
    <property type="entry name" value="DBB"/>
    <property type="match status" value="1"/>
</dbReference>
<evidence type="ECO:0000256" key="1">
    <source>
        <dbReference type="SAM" id="MobiDB-lite"/>
    </source>
</evidence>
<name>A0A1A8N6P9_9TELE</name>
<reference evidence="3" key="2">
    <citation type="submission" date="2016-06" db="EMBL/GenBank/DDBJ databases">
        <title>The genome of a short-lived fish provides insights into sex chromosome evolution and the genetic control of aging.</title>
        <authorList>
            <person name="Reichwald K."/>
            <person name="Felder M."/>
            <person name="Petzold A."/>
            <person name="Koch P."/>
            <person name="Groth M."/>
            <person name="Platzer M."/>
        </authorList>
    </citation>
    <scope>NUCLEOTIDE SEQUENCE</scope>
    <source>
        <tissue evidence="3">Brain</tissue>
    </source>
</reference>
<dbReference type="PANTHER" id="PTHR16267">
    <property type="entry name" value="BANK1/PIK3AP1 FAMILY MEMBER"/>
    <property type="match status" value="1"/>
</dbReference>
<dbReference type="PROSITE" id="PS51376">
    <property type="entry name" value="DBB"/>
    <property type="match status" value="1"/>
</dbReference>
<dbReference type="GO" id="GO:0005829">
    <property type="term" value="C:cytosol"/>
    <property type="evidence" value="ECO:0007669"/>
    <property type="project" value="TreeGrafter"/>
</dbReference>
<feature type="domain" description="DBB" evidence="2">
    <location>
        <begin position="1"/>
        <end position="52"/>
    </location>
</feature>
<reference evidence="3" key="1">
    <citation type="submission" date="2016-05" db="EMBL/GenBank/DDBJ databases">
        <authorList>
            <person name="Lavstsen T."/>
            <person name="Jespersen J.S."/>
        </authorList>
    </citation>
    <scope>NUCLEOTIDE SEQUENCE</scope>
    <source>
        <tissue evidence="3">Brain</tissue>
    </source>
</reference>
<sequence length="259" mass="29403">MGEVSRYLEKAVDPVDFICQAFDLSSNVTESLDTLLTDSLKSKMPETGLQLFGVHQIEEDNMSAVSNKNGDYPNTLAEKSGFNDLRQLLDDFVETENILKPSCGDDTNLENDAEVYEPMSHTATDMKIPSCSEEIYESMVGIDPNCAEDLYEVMTAVDKNPEEALLRMFFQATPQTSEHKDNNLHLKHEEGEDERRNFDLIEEEEDPYNIFPEDIYDTVDGNSTYNPAILNRPPAPIPRPESESEPEPPTNYISRVFFR</sequence>
<feature type="region of interest" description="Disordered" evidence="1">
    <location>
        <begin position="225"/>
        <end position="259"/>
    </location>
</feature>
<dbReference type="GO" id="GO:0016301">
    <property type="term" value="F:kinase activity"/>
    <property type="evidence" value="ECO:0007669"/>
    <property type="project" value="UniProtKB-KW"/>
</dbReference>
<gene>
    <name evidence="3" type="primary">PIK3AP1</name>
</gene>
<dbReference type="InterPro" id="IPR017893">
    <property type="entry name" value="DBB_domain"/>
</dbReference>